<dbReference type="SUPFAM" id="SSF56281">
    <property type="entry name" value="Metallo-hydrolase/oxidoreductase"/>
    <property type="match status" value="1"/>
</dbReference>
<accession>A0A0A7FU96</accession>
<dbReference type="Pfam" id="PF12706">
    <property type="entry name" value="Lactamase_B_2"/>
    <property type="match status" value="1"/>
</dbReference>
<gene>
    <name evidence="2" type="ORF">U729_1039</name>
</gene>
<protein>
    <submittedName>
        <fullName evidence="2">Beta-lactamase superfamily domain protein</fullName>
    </submittedName>
</protein>
<feature type="domain" description="Metallo-beta-lactamase" evidence="1">
    <location>
        <begin position="55"/>
        <end position="238"/>
    </location>
</feature>
<dbReference type="RefSeq" id="WP_039312253.1">
    <property type="nucleotide sequence ID" value="NZ_CP006905.1"/>
</dbReference>
<evidence type="ECO:0000259" key="1">
    <source>
        <dbReference type="Pfam" id="PF12706"/>
    </source>
</evidence>
<dbReference type="AlphaFoldDB" id="A0A0A7FU96"/>
<dbReference type="Gene3D" id="3.60.15.10">
    <property type="entry name" value="Ribonuclease Z/Hydroxyacylglutathione hydrolase-like"/>
    <property type="match status" value="1"/>
</dbReference>
<dbReference type="InterPro" id="IPR001279">
    <property type="entry name" value="Metallo-B-lactamas"/>
</dbReference>
<dbReference type="Proteomes" id="UP000030635">
    <property type="component" value="Chromosome"/>
</dbReference>
<evidence type="ECO:0000313" key="2">
    <source>
        <dbReference type="EMBL" id="AIY82510.1"/>
    </source>
</evidence>
<name>A0A0A7FU96_9CLOT</name>
<reference evidence="2 3" key="1">
    <citation type="journal article" date="2015" name="Infect. Genet. Evol.">
        <title>Genomic sequences of six botulinum neurotoxin-producing strains representing three clostridial species illustrate the mobility and diversity of botulinum neurotoxin genes.</title>
        <authorList>
            <person name="Smith T.J."/>
            <person name="Hill K.K."/>
            <person name="Xie G."/>
            <person name="Foley B.T."/>
            <person name="Williamson C.H."/>
            <person name="Foster J.T."/>
            <person name="Johnson S.L."/>
            <person name="Chertkov O."/>
            <person name="Teshima H."/>
            <person name="Gibbons H.S."/>
            <person name="Johnsky L.A."/>
            <person name="Karavis M.A."/>
            <person name="Smith L.A."/>
        </authorList>
    </citation>
    <scope>NUCLEOTIDE SEQUENCE [LARGE SCALE GENOMIC DNA]</scope>
    <source>
        <strain evidence="2">Sullivan</strain>
    </source>
</reference>
<dbReference type="PANTHER" id="PTHR15032">
    <property type="entry name" value="N-ACYL-PHOSPHATIDYLETHANOLAMINE-HYDROLYZING PHOSPHOLIPASE D"/>
    <property type="match status" value="1"/>
</dbReference>
<dbReference type="HOGENOM" id="CLU_020884_1_2_9"/>
<dbReference type="OrthoDB" id="9805728at2"/>
<dbReference type="eggNOG" id="COG2220">
    <property type="taxonomic scope" value="Bacteria"/>
</dbReference>
<dbReference type="EMBL" id="CP006905">
    <property type="protein sequence ID" value="AIY82510.1"/>
    <property type="molecule type" value="Genomic_DNA"/>
</dbReference>
<evidence type="ECO:0000313" key="3">
    <source>
        <dbReference type="Proteomes" id="UP000030635"/>
    </source>
</evidence>
<keyword evidence="3" id="KW-1185">Reference proteome</keyword>
<dbReference type="PANTHER" id="PTHR15032:SF36">
    <property type="entry name" value="METALLO-BETA-LACTAMASE DOMAIN-CONTAINING PROTEIN"/>
    <property type="match status" value="1"/>
</dbReference>
<dbReference type="GeneID" id="60854509"/>
<proteinExistence type="predicted"/>
<organism evidence="2 3">
    <name type="scientific">Clostridium baratii str. Sullivan</name>
    <dbReference type="NCBI Taxonomy" id="1415775"/>
    <lineage>
        <taxon>Bacteria</taxon>
        <taxon>Bacillati</taxon>
        <taxon>Bacillota</taxon>
        <taxon>Clostridia</taxon>
        <taxon>Eubacteriales</taxon>
        <taxon>Clostridiaceae</taxon>
        <taxon>Clostridium</taxon>
    </lineage>
</organism>
<sequence length="274" mass="32178">MNFFKNIQFLTRLTYNNLREYFKDREASDKDEIYEDSINWYGHATTIMNLSGKLIVTDPVVSNTLGYFKRVIDKPYDITKIKFDYILLSHGHMDHMHFPSLRKLKKLNKDTKIIVPRGYKKILSLLGFTNVHLIRTGECYADEDIKITSVEANHDGRRFYVGIDNESHSYLIERNDKVIFFGGDTAYTENFKDIECDVALMPVGCYKPARFQHMHCSPEEGYKMFKMMNSKIMIPIHYKTFKISLEDFNETHETLINFKDDSVKILNVGQTYKL</sequence>
<dbReference type="STRING" id="1561.NPD11_1962"/>
<dbReference type="KEGG" id="cbv:U729_1039"/>
<dbReference type="InterPro" id="IPR036866">
    <property type="entry name" value="RibonucZ/Hydroxyglut_hydro"/>
</dbReference>
<dbReference type="GO" id="GO:0005737">
    <property type="term" value="C:cytoplasm"/>
    <property type="evidence" value="ECO:0007669"/>
    <property type="project" value="TreeGrafter"/>
</dbReference>